<dbReference type="AlphaFoldDB" id="A0A087X301"/>
<dbReference type="GeneTree" id="ENSGT00940000164996"/>
<dbReference type="InterPro" id="IPR058913">
    <property type="entry name" value="Integrase_dom_put"/>
</dbReference>
<dbReference type="Ensembl" id="ENSPFOT00000000154.1">
    <property type="protein sequence ID" value="ENSPFOP00000000154.1"/>
    <property type="gene ID" value="ENSPFOG00000000165.1"/>
</dbReference>
<feature type="domain" description="Integrase core" evidence="1">
    <location>
        <begin position="235"/>
        <end position="419"/>
    </location>
</feature>
<dbReference type="PANTHER" id="PTHR46791">
    <property type="entry name" value="EXPRESSED PROTEIN"/>
    <property type="match status" value="1"/>
</dbReference>
<accession>A0A087X301</accession>
<dbReference type="Pfam" id="PF24764">
    <property type="entry name" value="rva_4"/>
    <property type="match status" value="1"/>
</dbReference>
<organism evidence="2 3">
    <name type="scientific">Poecilia formosa</name>
    <name type="common">Amazon molly</name>
    <name type="synonym">Limia formosa</name>
    <dbReference type="NCBI Taxonomy" id="48698"/>
    <lineage>
        <taxon>Eukaryota</taxon>
        <taxon>Metazoa</taxon>
        <taxon>Chordata</taxon>
        <taxon>Craniata</taxon>
        <taxon>Vertebrata</taxon>
        <taxon>Euteleostomi</taxon>
        <taxon>Actinopterygii</taxon>
        <taxon>Neopterygii</taxon>
        <taxon>Teleostei</taxon>
        <taxon>Neoteleostei</taxon>
        <taxon>Acanthomorphata</taxon>
        <taxon>Ovalentaria</taxon>
        <taxon>Atherinomorphae</taxon>
        <taxon>Cyprinodontiformes</taxon>
        <taxon>Poeciliidae</taxon>
        <taxon>Poeciliinae</taxon>
        <taxon>Poecilia</taxon>
    </lineage>
</organism>
<sequence length="498" mass="57606">KNSTTRMAGQPSDRVRGLPSEYLKDSSQFSSLIVVFDDLLKQHILQRLHQRVTQALQHIPLDIDYLEFVCNQEMVFMDSLSQHIQLSEDVVDRLTDLHNAIQQHKSRQEPQEVVRFERLTTSTEQLVHLLEIELSVNTIAKLWGVSRSTLFRRMTENNLSISTFYCKCTDAELDVLVAEIKNRMPHVGYRLVKGTLKAQGHNVGWDRVKASMHRVDIFGILSRMTQLGCVVRRTYSVPSPKYLVHIDTNHKLIRYNIVLFGGIDGYSRKKKVSYLKRINLKCSTTLAFFCNVVEEFGYPLRVRADHGGENVAVARLMLTVRGPDNGSFIAGKSVHNQRIERLWRDLWMGVTCVFYNVLHQLEEENLLDLSNPLHLFCCHYVFLPRLQVNLDIFKQGWNNHPMRTEQNLTPNQLWELGQIGHSVVDPEIPIINWEESGIVPDPHAELRVPELDSPLTEDQMELLRENIDPLQPSESSGMDIYMDTLQYLETLLHFQYHL</sequence>
<reference evidence="2" key="3">
    <citation type="submission" date="2025-09" db="UniProtKB">
        <authorList>
            <consortium name="Ensembl"/>
        </authorList>
    </citation>
    <scope>IDENTIFICATION</scope>
</reference>
<keyword evidence="3" id="KW-1185">Reference proteome</keyword>
<dbReference type="InterPro" id="IPR012337">
    <property type="entry name" value="RNaseH-like_sf"/>
</dbReference>
<evidence type="ECO:0000259" key="1">
    <source>
        <dbReference type="Pfam" id="PF24764"/>
    </source>
</evidence>
<dbReference type="SUPFAM" id="SSF53098">
    <property type="entry name" value="Ribonuclease H-like"/>
    <property type="match status" value="1"/>
</dbReference>
<evidence type="ECO:0000313" key="2">
    <source>
        <dbReference type="Ensembl" id="ENSPFOP00000000154.1"/>
    </source>
</evidence>
<dbReference type="Proteomes" id="UP000028760">
    <property type="component" value="Unassembled WGS sequence"/>
</dbReference>
<protein>
    <recommendedName>
        <fullName evidence="1">Integrase core domain-containing protein</fullName>
    </recommendedName>
</protein>
<name>A0A087X301_POEFO</name>
<dbReference type="eggNOG" id="ENOG502QSMG">
    <property type="taxonomic scope" value="Eukaryota"/>
</dbReference>
<dbReference type="PANTHER" id="PTHR46791:SF11">
    <property type="entry name" value="INTEGRASE CATALYTIC DOMAIN-CONTAINING PROTEIN"/>
    <property type="match status" value="1"/>
</dbReference>
<dbReference type="OMA" id="LHLFCCH"/>
<dbReference type="STRING" id="48698.ENSPFOP00000000154"/>
<evidence type="ECO:0000313" key="3">
    <source>
        <dbReference type="Proteomes" id="UP000028760"/>
    </source>
</evidence>
<reference evidence="2" key="2">
    <citation type="submission" date="2025-08" db="UniProtKB">
        <authorList>
            <consortium name="Ensembl"/>
        </authorList>
    </citation>
    <scope>IDENTIFICATION</scope>
</reference>
<proteinExistence type="predicted"/>
<reference evidence="3" key="1">
    <citation type="submission" date="2013-10" db="EMBL/GenBank/DDBJ databases">
        <authorList>
            <person name="Schartl M."/>
            <person name="Warren W."/>
        </authorList>
    </citation>
    <scope>NUCLEOTIDE SEQUENCE [LARGE SCALE GENOMIC DNA]</scope>
    <source>
        <strain evidence="3">female</strain>
    </source>
</reference>
<dbReference type="EMBL" id="AYCK01021563">
    <property type="status" value="NOT_ANNOTATED_CDS"/>
    <property type="molecule type" value="Genomic_DNA"/>
</dbReference>